<organism evidence="12 13">
    <name type="scientific">Schistosoma rodhaini</name>
    <dbReference type="NCBI Taxonomy" id="6188"/>
    <lineage>
        <taxon>Eukaryota</taxon>
        <taxon>Metazoa</taxon>
        <taxon>Spiralia</taxon>
        <taxon>Lophotrochozoa</taxon>
        <taxon>Platyhelminthes</taxon>
        <taxon>Trematoda</taxon>
        <taxon>Digenea</taxon>
        <taxon>Strigeidida</taxon>
        <taxon>Schistosomatoidea</taxon>
        <taxon>Schistosomatidae</taxon>
        <taxon>Schistosoma</taxon>
    </lineage>
</organism>
<evidence type="ECO:0000256" key="9">
    <source>
        <dbReference type="RuleBase" id="RU003845"/>
    </source>
</evidence>
<comment type="similarity">
    <text evidence="1 8">Belongs to the OSBP family.</text>
</comment>
<dbReference type="GO" id="GO:0016020">
    <property type="term" value="C:membrane"/>
    <property type="evidence" value="ECO:0007669"/>
    <property type="project" value="TreeGrafter"/>
</dbReference>
<sequence length="908" mass="103019">MLFIWTNAHCLLRFSNAENMDNSFMMEGPLSKWTNVVNGWQYRWFVLDISLGVLSYYTSKEKMMRGDRRGCVKLKNAQVGIDDEDDSTFTITVDHKTFHFQARNSDERQKWLDALQEARDLHTQNYALLNQTNRLLEHPCCLSEFDRRIVEADAFLQILIDQHEQLVSHIPSSDDCRPEIMGAVTFRMQRLIELVKKTIVCLQFARGSVSGSYRIPITLNDNTVSDVVDIPYTLHFDTSRSNSAYSTLKVKDYDLKVHSINHTFINAQGGEGDGENPFASCQESLSGASPIITQKPSRKHSTRNSRRLEKGKLHKRPSSTTESSIESHSVYSHPEQLATISSSLPNDTVIVKRCFDALDSPSANYPPLSIPRMPVRSYSSSDDDEAQLDQEEEDEEFFDTQEDISVNCAITNSPQPVKDNTNINMYSNPTVSLTKSSRYLPSQSSNNQTNSSLDDTFDELYDDENEEELGSVQSHGSVITHLLSQLRIGMDLTRITLPTFILERRSTLEMYADFLAHADLWAVIPNGSTPRDRMVSCLRWYLSAFHAGRRSSVAKKPYNPTLGEIFRCYWPLSKESGDDSSNASEKPQDKLCNSGPVPWAPNNSVVFLAEQVSHHPPISAFYAEHVNNQIAVDGHLWTKSKFLGLSIAVEMVGSAVISLLNHDEEYVVTFPCGYGRNILTVPWIELGGKTSITCLKTGYLANIEFRTKPFYGGKRDTLRAEVFGPNDKKPFLIVEGEWNDKMLAKWSHGKSELFIDTRNISTVRKHVLPRSRQEENESRRLWEEVTYNLKVGNIDAASDAKHRLEQRQRDLARQRRDSKHTWTPEYFRGEGDNWIYRHPLIQRLHQPPNQNISSTEPQTISKIMNLACSPDIVVNPVSCNSPVTDSLQIVHNTTTESSIPVIEYSASP</sequence>
<dbReference type="FunFam" id="3.30.70.3490:FF:000001">
    <property type="entry name" value="Oxysterol-binding protein"/>
    <property type="match status" value="1"/>
</dbReference>
<dbReference type="FunFam" id="1.10.287.2720:FF:000001">
    <property type="entry name" value="Oxysterol-binding OBPalpha"/>
    <property type="match status" value="1"/>
</dbReference>
<evidence type="ECO:0000313" key="12">
    <source>
        <dbReference type="Proteomes" id="UP000050792"/>
    </source>
</evidence>
<feature type="region of interest" description="Disordered" evidence="10">
    <location>
        <begin position="289"/>
        <end position="331"/>
    </location>
</feature>
<keyword evidence="4 9" id="KW-0445">Lipid transport</keyword>
<dbReference type="InterPro" id="IPR011993">
    <property type="entry name" value="PH-like_dom_sf"/>
</dbReference>
<protein>
    <recommendedName>
        <fullName evidence="9">Oxysterol-binding protein</fullName>
    </recommendedName>
</protein>
<dbReference type="Pfam" id="PF00169">
    <property type="entry name" value="PH"/>
    <property type="match status" value="1"/>
</dbReference>
<dbReference type="InterPro" id="IPR018494">
    <property type="entry name" value="Oxysterol-bd_CS"/>
</dbReference>
<comment type="catalytic activity">
    <reaction evidence="6">
        <text>a 1,2-diacyl-sn-glycero-3-phospho-(1D-myo-inositol 4-phosphate)(out) + a 1,2-diacyl-sn-glycero-3-phospho-L-serine(in) = a 1,2-diacyl-sn-glycero-3-phospho-(1D-myo-inositol 4-phosphate)(in) + a 1,2-diacyl-sn-glycero-3-phospho-L-serine(out)</text>
        <dbReference type="Rhea" id="RHEA:81667"/>
        <dbReference type="ChEBI" id="CHEBI:57262"/>
        <dbReference type="ChEBI" id="CHEBI:58178"/>
    </reaction>
</comment>
<dbReference type="FunFam" id="2.40.160.120:FF:000002">
    <property type="entry name" value="Oxysterol-binding protein"/>
    <property type="match status" value="1"/>
</dbReference>
<keyword evidence="12" id="KW-1185">Reference proteome</keyword>
<dbReference type="GO" id="GO:0032934">
    <property type="term" value="F:sterol binding"/>
    <property type="evidence" value="ECO:0007669"/>
    <property type="project" value="TreeGrafter"/>
</dbReference>
<dbReference type="Pfam" id="PF01237">
    <property type="entry name" value="Oxysterol_BP"/>
    <property type="match status" value="2"/>
</dbReference>
<evidence type="ECO:0000256" key="2">
    <source>
        <dbReference type="ARBA" id="ARBA00022448"/>
    </source>
</evidence>
<dbReference type="Proteomes" id="UP000050792">
    <property type="component" value="Unassembled WGS sequence"/>
</dbReference>
<dbReference type="PROSITE" id="PS01013">
    <property type="entry name" value="OSBP"/>
    <property type="match status" value="1"/>
</dbReference>
<dbReference type="CDD" id="cd13290">
    <property type="entry name" value="PH_ORP9"/>
    <property type="match status" value="1"/>
</dbReference>
<keyword evidence="3" id="KW-0597">Phosphoprotein</keyword>
<dbReference type="PANTHER" id="PTHR10972:SF200">
    <property type="entry name" value="OXYSTEROL-BINDING PROTEIN-RELATED PROTEIN 9"/>
    <property type="match status" value="1"/>
</dbReference>
<dbReference type="GO" id="GO:0006869">
    <property type="term" value="P:lipid transport"/>
    <property type="evidence" value="ECO:0007669"/>
    <property type="project" value="UniProtKB-KW"/>
</dbReference>
<dbReference type="Gene3D" id="2.30.29.30">
    <property type="entry name" value="Pleckstrin-homology domain (PH domain)/Phosphotyrosine-binding domain (PTB)"/>
    <property type="match status" value="1"/>
</dbReference>
<reference evidence="13" key="2">
    <citation type="submission" date="2023-11" db="UniProtKB">
        <authorList>
            <consortium name="WormBaseParasite"/>
        </authorList>
    </citation>
    <scope>IDENTIFICATION</scope>
</reference>
<evidence type="ECO:0000256" key="8">
    <source>
        <dbReference type="RuleBase" id="RU003844"/>
    </source>
</evidence>
<evidence type="ECO:0000256" key="4">
    <source>
        <dbReference type="ARBA" id="ARBA00023055"/>
    </source>
</evidence>
<dbReference type="InterPro" id="IPR001849">
    <property type="entry name" value="PH_domain"/>
</dbReference>
<dbReference type="GO" id="GO:0005794">
    <property type="term" value="C:Golgi apparatus"/>
    <property type="evidence" value="ECO:0007669"/>
    <property type="project" value="TreeGrafter"/>
</dbReference>
<feature type="compositionally biased region" description="Acidic residues" evidence="10">
    <location>
        <begin position="381"/>
        <end position="399"/>
    </location>
</feature>
<evidence type="ECO:0000256" key="10">
    <source>
        <dbReference type="SAM" id="MobiDB-lite"/>
    </source>
</evidence>
<evidence type="ECO:0000313" key="13">
    <source>
        <dbReference type="WBParaSite" id="SRDH1_10250.3"/>
    </source>
</evidence>
<dbReference type="SUPFAM" id="SSF50729">
    <property type="entry name" value="PH domain-like"/>
    <property type="match status" value="1"/>
</dbReference>
<feature type="domain" description="PH" evidence="11">
    <location>
        <begin position="23"/>
        <end position="120"/>
    </location>
</feature>
<dbReference type="SMART" id="SM00233">
    <property type="entry name" value="PH"/>
    <property type="match status" value="1"/>
</dbReference>
<feature type="region of interest" description="Disordered" evidence="10">
    <location>
        <begin position="361"/>
        <end position="399"/>
    </location>
</feature>
<keyword evidence="2 9" id="KW-0813">Transport</keyword>
<dbReference type="AlphaFoldDB" id="A0AA85EIQ7"/>
<proteinExistence type="inferred from homology"/>
<dbReference type="WBParaSite" id="SRDH1_10250.3">
    <property type="protein sequence ID" value="SRDH1_10250.3"/>
    <property type="gene ID" value="SRDH1_10250"/>
</dbReference>
<evidence type="ECO:0000256" key="3">
    <source>
        <dbReference type="ARBA" id="ARBA00022553"/>
    </source>
</evidence>
<dbReference type="InterPro" id="IPR000648">
    <property type="entry name" value="Oxysterol-bd"/>
</dbReference>
<feature type="compositionally biased region" description="Basic residues" evidence="10">
    <location>
        <begin position="296"/>
        <end position="305"/>
    </location>
</feature>
<accession>A0AA85EIQ7</accession>
<feature type="compositionally biased region" description="Low complexity" evidence="10">
    <location>
        <begin position="442"/>
        <end position="452"/>
    </location>
</feature>
<keyword evidence="5" id="KW-0446">Lipid-binding</keyword>
<dbReference type="PROSITE" id="PS50003">
    <property type="entry name" value="PH_DOMAIN"/>
    <property type="match status" value="1"/>
</dbReference>
<evidence type="ECO:0000256" key="5">
    <source>
        <dbReference type="ARBA" id="ARBA00023121"/>
    </source>
</evidence>
<evidence type="ECO:0000259" key="11">
    <source>
        <dbReference type="PROSITE" id="PS50003"/>
    </source>
</evidence>
<dbReference type="InterPro" id="IPR037239">
    <property type="entry name" value="OSBP_sf"/>
</dbReference>
<dbReference type="SUPFAM" id="SSF144000">
    <property type="entry name" value="Oxysterol-binding protein-like"/>
    <property type="match status" value="1"/>
</dbReference>
<evidence type="ECO:0000256" key="7">
    <source>
        <dbReference type="ARBA" id="ARBA00055284"/>
    </source>
</evidence>
<dbReference type="Gene3D" id="2.40.160.120">
    <property type="match status" value="1"/>
</dbReference>
<dbReference type="GO" id="GO:0005829">
    <property type="term" value="C:cytosol"/>
    <property type="evidence" value="ECO:0007669"/>
    <property type="project" value="TreeGrafter"/>
</dbReference>
<dbReference type="Gene3D" id="3.30.70.3490">
    <property type="match status" value="1"/>
</dbReference>
<name>A0AA85EIQ7_9TREM</name>
<evidence type="ECO:0000256" key="6">
    <source>
        <dbReference type="ARBA" id="ARBA00050284"/>
    </source>
</evidence>
<reference evidence="12" key="1">
    <citation type="submission" date="2022-06" db="EMBL/GenBank/DDBJ databases">
        <authorList>
            <person name="Berger JAMES D."/>
            <person name="Berger JAMES D."/>
        </authorList>
    </citation>
    <scope>NUCLEOTIDE SEQUENCE [LARGE SCALE GENOMIC DNA]</scope>
</reference>
<evidence type="ECO:0000256" key="1">
    <source>
        <dbReference type="ARBA" id="ARBA00008842"/>
    </source>
</evidence>
<comment type="function">
    <text evidence="7">Interacts with OSBPL11 to function as lipid transfer proteins. Together they form a heterodimer that localizes at the ER-trans-Golgi membrane contact sites, and exchanges phosphatidylserine (1,2-diacyl-sn-glycero-3-phospho-L-serine, PS) for phosphatidylinositol-4-phosphate (1,2-diacyl-sn-glycero-3-phospho-(1D-myo-inositol 4-phosphate), PI(4)P) between the two organelles, a step that is critical for sphingomyelin synthesis in the Golgi complex.</text>
</comment>
<dbReference type="FunFam" id="2.30.29.30:FF:000089">
    <property type="entry name" value="Oxysterol-binding protein"/>
    <property type="match status" value="1"/>
</dbReference>
<feature type="region of interest" description="Disordered" evidence="10">
    <location>
        <begin position="435"/>
        <end position="455"/>
    </location>
</feature>
<dbReference type="Gene3D" id="1.10.287.2720">
    <property type="match status" value="1"/>
</dbReference>
<dbReference type="PANTHER" id="PTHR10972">
    <property type="entry name" value="OXYSTEROL-BINDING PROTEIN-RELATED"/>
    <property type="match status" value="1"/>
</dbReference>
<feature type="compositionally biased region" description="Low complexity" evidence="10">
    <location>
        <begin position="318"/>
        <end position="329"/>
    </location>
</feature>